<dbReference type="Gramene" id="OB05G24800.1">
    <property type="protein sequence ID" value="OB05G24800.1"/>
    <property type="gene ID" value="OB05G24800"/>
</dbReference>
<dbReference type="Pfam" id="PF04398">
    <property type="entry name" value="DUF538"/>
    <property type="match status" value="1"/>
</dbReference>
<dbReference type="OrthoDB" id="1897482at2759"/>
<dbReference type="KEGG" id="obr:102721167"/>
<gene>
    <name evidence="3" type="primary">LOC102721167</name>
</gene>
<dbReference type="EnsemblPlants" id="OB05G24800.1">
    <property type="protein sequence ID" value="OB05G24800.1"/>
    <property type="gene ID" value="OB05G24800"/>
</dbReference>
<keyword evidence="2" id="KW-0732">Signal</keyword>
<protein>
    <submittedName>
        <fullName evidence="3">Uncharacterized protein</fullName>
    </submittedName>
</protein>
<name>J3M7A6_ORYBR</name>
<sequence>MLPLLLLLLLLLFACAAVPVSTARDAPPGETAPETPLFGGGGGDEKPSAYEMLERFGFPRGILPEGVTGYTLRPSSGEFEVYLGGTEDIPCEFEVDGGYRLTYQRRIYGRVSGGSISDLHGVTVRVFFMNWGIDRVVMADAAHLMFYVGPLSQSFSADSFDESPRCRYRHSGGAIAVAVM</sequence>
<dbReference type="AlphaFoldDB" id="J3M7A6"/>
<dbReference type="InterPro" id="IPR036758">
    <property type="entry name" value="At5g01610-like"/>
</dbReference>
<dbReference type="Gene3D" id="2.30.240.10">
    <property type="entry name" value="At5g01610-like"/>
    <property type="match status" value="1"/>
</dbReference>
<dbReference type="PANTHER" id="PTHR31676:SF30">
    <property type="entry name" value="OS05G0421100 PROTEIN"/>
    <property type="match status" value="1"/>
</dbReference>
<proteinExistence type="predicted"/>
<feature type="region of interest" description="Disordered" evidence="1">
    <location>
        <begin position="24"/>
        <end position="43"/>
    </location>
</feature>
<dbReference type="RefSeq" id="XP_015692964.1">
    <property type="nucleotide sequence ID" value="XM_015837478.1"/>
</dbReference>
<dbReference type="Proteomes" id="UP000006038">
    <property type="component" value="Chromosome 5"/>
</dbReference>
<reference evidence="3" key="1">
    <citation type="journal article" date="2013" name="Nat. Commun.">
        <title>Whole-genome sequencing of Oryza brachyantha reveals mechanisms underlying Oryza genome evolution.</title>
        <authorList>
            <person name="Chen J."/>
            <person name="Huang Q."/>
            <person name="Gao D."/>
            <person name="Wang J."/>
            <person name="Lang Y."/>
            <person name="Liu T."/>
            <person name="Li B."/>
            <person name="Bai Z."/>
            <person name="Luis Goicoechea J."/>
            <person name="Liang C."/>
            <person name="Chen C."/>
            <person name="Zhang W."/>
            <person name="Sun S."/>
            <person name="Liao Y."/>
            <person name="Zhang X."/>
            <person name="Yang L."/>
            <person name="Song C."/>
            <person name="Wang M."/>
            <person name="Shi J."/>
            <person name="Liu G."/>
            <person name="Liu J."/>
            <person name="Zhou H."/>
            <person name="Zhou W."/>
            <person name="Yu Q."/>
            <person name="An N."/>
            <person name="Chen Y."/>
            <person name="Cai Q."/>
            <person name="Wang B."/>
            <person name="Liu B."/>
            <person name="Min J."/>
            <person name="Huang Y."/>
            <person name="Wu H."/>
            <person name="Li Z."/>
            <person name="Zhang Y."/>
            <person name="Yin Y."/>
            <person name="Song W."/>
            <person name="Jiang J."/>
            <person name="Jackson S.A."/>
            <person name="Wing R.A."/>
            <person name="Wang J."/>
            <person name="Chen M."/>
        </authorList>
    </citation>
    <scope>NUCLEOTIDE SEQUENCE [LARGE SCALE GENOMIC DNA]</scope>
    <source>
        <strain evidence="3">cv. IRGC 101232</strain>
    </source>
</reference>
<organism evidence="3">
    <name type="scientific">Oryza brachyantha</name>
    <name type="common">malo sina</name>
    <dbReference type="NCBI Taxonomy" id="4533"/>
    <lineage>
        <taxon>Eukaryota</taxon>
        <taxon>Viridiplantae</taxon>
        <taxon>Streptophyta</taxon>
        <taxon>Embryophyta</taxon>
        <taxon>Tracheophyta</taxon>
        <taxon>Spermatophyta</taxon>
        <taxon>Magnoliopsida</taxon>
        <taxon>Liliopsida</taxon>
        <taxon>Poales</taxon>
        <taxon>Poaceae</taxon>
        <taxon>BOP clade</taxon>
        <taxon>Oryzoideae</taxon>
        <taxon>Oryzeae</taxon>
        <taxon>Oryzinae</taxon>
        <taxon>Oryza</taxon>
    </lineage>
</organism>
<accession>J3M7A6</accession>
<dbReference type="OMA" id="YTYRASD"/>
<dbReference type="InterPro" id="IPR007493">
    <property type="entry name" value="DUF538"/>
</dbReference>
<evidence type="ECO:0000313" key="3">
    <source>
        <dbReference type="EnsemblPlants" id="OB05G24800.1"/>
    </source>
</evidence>
<dbReference type="STRING" id="4533.J3M7A6"/>
<evidence type="ECO:0000256" key="2">
    <source>
        <dbReference type="SAM" id="SignalP"/>
    </source>
</evidence>
<keyword evidence="4" id="KW-1185">Reference proteome</keyword>
<dbReference type="HOGENOM" id="CLU_089542_5_1_1"/>
<dbReference type="eggNOG" id="ENOG502S26J">
    <property type="taxonomic scope" value="Eukaryota"/>
</dbReference>
<evidence type="ECO:0000256" key="1">
    <source>
        <dbReference type="SAM" id="MobiDB-lite"/>
    </source>
</evidence>
<dbReference type="PANTHER" id="PTHR31676">
    <property type="entry name" value="T31J12.3 PROTEIN-RELATED"/>
    <property type="match status" value="1"/>
</dbReference>
<dbReference type="SUPFAM" id="SSF141562">
    <property type="entry name" value="At5g01610-like"/>
    <property type="match status" value="1"/>
</dbReference>
<feature type="chain" id="PRO_5003774421" evidence="2">
    <location>
        <begin position="18"/>
        <end position="180"/>
    </location>
</feature>
<dbReference type="GeneID" id="102721167"/>
<evidence type="ECO:0000313" key="4">
    <source>
        <dbReference type="Proteomes" id="UP000006038"/>
    </source>
</evidence>
<reference evidence="3" key="2">
    <citation type="submission" date="2013-04" db="UniProtKB">
        <authorList>
            <consortium name="EnsemblPlants"/>
        </authorList>
    </citation>
    <scope>IDENTIFICATION</scope>
</reference>
<feature type="signal peptide" evidence="2">
    <location>
        <begin position="1"/>
        <end position="17"/>
    </location>
</feature>